<dbReference type="GeneID" id="39735465"/>
<organism evidence="1 2">
    <name type="scientific">Plasmodium relictum</name>
    <dbReference type="NCBI Taxonomy" id="85471"/>
    <lineage>
        <taxon>Eukaryota</taxon>
        <taxon>Sar</taxon>
        <taxon>Alveolata</taxon>
        <taxon>Apicomplexa</taxon>
        <taxon>Aconoidasida</taxon>
        <taxon>Haemosporida</taxon>
        <taxon>Plasmodiidae</taxon>
        <taxon>Plasmodium</taxon>
        <taxon>Plasmodium (Haemamoeba)</taxon>
    </lineage>
</organism>
<reference evidence="1 2" key="1">
    <citation type="submission" date="2015-04" db="EMBL/GenBank/DDBJ databases">
        <authorList>
            <consortium name="Pathogen Informatics"/>
        </authorList>
    </citation>
    <scope>NUCLEOTIDE SEQUENCE [LARGE SCALE GENOMIC DNA]</scope>
    <source>
        <strain evidence="1 2">SGS1</strain>
    </source>
</reference>
<dbReference type="KEGG" id="prel:PRELSG_0712800"/>
<dbReference type="OMA" id="SNEGPYD"/>
<dbReference type="PANTHER" id="PTHR21228:SF40">
    <property type="entry name" value="LD45607P"/>
    <property type="match status" value="1"/>
</dbReference>
<dbReference type="AlphaFoldDB" id="A0A1J1H363"/>
<protein>
    <submittedName>
        <fullName evidence="1">Uncharacterized protein</fullName>
    </submittedName>
</protein>
<dbReference type="EMBL" id="LN835302">
    <property type="protein sequence ID" value="CRG99364.1"/>
    <property type="molecule type" value="Genomic_DNA"/>
</dbReference>
<dbReference type="GO" id="GO:0035770">
    <property type="term" value="C:ribonucleoprotein granule"/>
    <property type="evidence" value="ECO:0007669"/>
    <property type="project" value="TreeGrafter"/>
</dbReference>
<dbReference type="VEuPathDB" id="PlasmoDB:PRELSG_0712800"/>
<dbReference type="InterPro" id="IPR050870">
    <property type="entry name" value="FAST_kinase"/>
</dbReference>
<dbReference type="RefSeq" id="XP_028532371.1">
    <property type="nucleotide sequence ID" value="XM_028675820.1"/>
</dbReference>
<dbReference type="Proteomes" id="UP000220158">
    <property type="component" value="Chromosome 7"/>
</dbReference>
<evidence type="ECO:0000313" key="1">
    <source>
        <dbReference type="EMBL" id="CRG99364.1"/>
    </source>
</evidence>
<dbReference type="GO" id="GO:0005759">
    <property type="term" value="C:mitochondrial matrix"/>
    <property type="evidence" value="ECO:0007669"/>
    <property type="project" value="TreeGrafter"/>
</dbReference>
<evidence type="ECO:0000313" key="2">
    <source>
        <dbReference type="Proteomes" id="UP000220158"/>
    </source>
</evidence>
<dbReference type="GO" id="GO:0000963">
    <property type="term" value="P:mitochondrial RNA processing"/>
    <property type="evidence" value="ECO:0007669"/>
    <property type="project" value="TreeGrafter"/>
</dbReference>
<dbReference type="OrthoDB" id="333128at2759"/>
<dbReference type="GO" id="GO:0003723">
    <property type="term" value="F:RNA binding"/>
    <property type="evidence" value="ECO:0007669"/>
    <property type="project" value="TreeGrafter"/>
</dbReference>
<keyword evidence="2" id="KW-1185">Reference proteome</keyword>
<accession>A0A1J1H363</accession>
<dbReference type="GO" id="GO:0044528">
    <property type="term" value="P:regulation of mitochondrial mRNA stability"/>
    <property type="evidence" value="ECO:0007669"/>
    <property type="project" value="TreeGrafter"/>
</dbReference>
<gene>
    <name evidence="1" type="ORF">PRELSG_0712800</name>
</gene>
<name>A0A1J1H363_PLARL</name>
<proteinExistence type="predicted"/>
<sequence>MLRPRYKILKLIDKKVNNILVFSIDKRDVSYDTLAGIPWMSHSRITKIFERVSDEGPFDKITWERLSERTSKICNSFDIKEIGRILYSYSKVKYRDAKIIYKLTEKIKNEEIHKIDLLGCAHICHALNNLNYFDKRLFELIFSKVMKLEINNNSFPVIITLNAYTKHCNDYLFREMAMQLLIFFLKNFDKYKSSCSPQGLTMLLNSFSQVIKPSPDFLKNQNEQLKKICIDENKKLDNSFFRKKGNIINIIHENKKNINESNLEKYMCDNSGEEENYKNDVNNHIEIEKKNKTNVSIFSERKKGKIDENKFDDDINNHIYNESKIIENDTEESNDKFLKKSIDENFKIIPEDIEKKKKNTEANKDDILKSLNIVKEYDEEIIIKNNKELLNKFFLMLLLQITKNIGKMNTQSLSLIINSCSRISFEIPSEFLKIINEEANKKIQFATIRHLSLIIDGYIKLNIKNPIFLSNILKEIEKKVLSCDEQQLCFILSSMVKLNNKNENLIKNLNAKFILNIRKMNISTLCNILYYYTKLKVFNEDIFNLYQIYLKKLIDKASLHHLSLSSYVFSKNKINNEIVSLILNKAVEILKNKITYNEKTVKDILILINSFSELNIYSEMLAKHLYFIIHINEMKIDDSNRKCKLEKFISSINWLNEETHNKIINKNIYLSLKTLSIYKDYIQK</sequence>
<dbReference type="PANTHER" id="PTHR21228">
    <property type="entry name" value="FAST LEU-RICH DOMAIN-CONTAINING"/>
    <property type="match status" value="1"/>
</dbReference>